<sequence>MTYHIRVRPSALIIQSNCILMVEYKDSDGVHYNLPGGGAEPGETLVEGAAREVQEETCAAVEVGPIAFVYEMAPHKQSGDYPNAPHTLSVIFECFLKEDEIPRLPDRPDLHQTAVKWVPIPSLDSIVLYPNIKSHIREYVSRRKNIELIEDHSLECY</sequence>
<dbReference type="InterPro" id="IPR000086">
    <property type="entry name" value="NUDIX_hydrolase_dom"/>
</dbReference>
<protein>
    <submittedName>
        <fullName evidence="4">NUDIX domain-containing protein</fullName>
    </submittedName>
</protein>
<evidence type="ECO:0000256" key="1">
    <source>
        <dbReference type="ARBA" id="ARBA00001946"/>
    </source>
</evidence>
<organism evidence="4 5">
    <name type="scientific">Paenibacillus vulneris</name>
    <dbReference type="NCBI Taxonomy" id="1133364"/>
    <lineage>
        <taxon>Bacteria</taxon>
        <taxon>Bacillati</taxon>
        <taxon>Bacillota</taxon>
        <taxon>Bacilli</taxon>
        <taxon>Bacillales</taxon>
        <taxon>Paenibacillaceae</taxon>
        <taxon>Paenibacillus</taxon>
    </lineage>
</organism>
<dbReference type="Pfam" id="PF00293">
    <property type="entry name" value="NUDIX"/>
    <property type="match status" value="1"/>
</dbReference>
<dbReference type="PANTHER" id="PTHR43046:SF14">
    <property type="entry name" value="MUTT_NUDIX FAMILY PROTEIN"/>
    <property type="match status" value="1"/>
</dbReference>
<evidence type="ECO:0000313" key="5">
    <source>
        <dbReference type="Proteomes" id="UP001597180"/>
    </source>
</evidence>
<accession>A0ABW3UND6</accession>
<dbReference type="PROSITE" id="PS51462">
    <property type="entry name" value="NUDIX"/>
    <property type="match status" value="1"/>
</dbReference>
<keyword evidence="2" id="KW-0378">Hydrolase</keyword>
<evidence type="ECO:0000259" key="3">
    <source>
        <dbReference type="PROSITE" id="PS51462"/>
    </source>
</evidence>
<name>A0ABW3UND6_9BACL</name>
<comment type="cofactor">
    <cofactor evidence="1">
        <name>Mg(2+)</name>
        <dbReference type="ChEBI" id="CHEBI:18420"/>
    </cofactor>
</comment>
<dbReference type="CDD" id="cd18880">
    <property type="entry name" value="NUDIX_ADPRase"/>
    <property type="match status" value="1"/>
</dbReference>
<comment type="caution">
    <text evidence="4">The sequence shown here is derived from an EMBL/GenBank/DDBJ whole genome shotgun (WGS) entry which is preliminary data.</text>
</comment>
<dbReference type="Proteomes" id="UP001597180">
    <property type="component" value="Unassembled WGS sequence"/>
</dbReference>
<feature type="domain" description="Nudix hydrolase" evidence="3">
    <location>
        <begin position="4"/>
        <end position="142"/>
    </location>
</feature>
<dbReference type="SUPFAM" id="SSF55811">
    <property type="entry name" value="Nudix"/>
    <property type="match status" value="1"/>
</dbReference>
<dbReference type="PANTHER" id="PTHR43046">
    <property type="entry name" value="GDP-MANNOSE MANNOSYL HYDROLASE"/>
    <property type="match status" value="1"/>
</dbReference>
<gene>
    <name evidence="4" type="ORF">ACFQ4B_19315</name>
</gene>
<proteinExistence type="predicted"/>
<keyword evidence="5" id="KW-1185">Reference proteome</keyword>
<evidence type="ECO:0000256" key="2">
    <source>
        <dbReference type="ARBA" id="ARBA00022801"/>
    </source>
</evidence>
<dbReference type="InterPro" id="IPR015797">
    <property type="entry name" value="NUDIX_hydrolase-like_dom_sf"/>
</dbReference>
<dbReference type="RefSeq" id="WP_345589487.1">
    <property type="nucleotide sequence ID" value="NZ_BAABJG010000018.1"/>
</dbReference>
<reference evidence="5" key="1">
    <citation type="journal article" date="2019" name="Int. J. Syst. Evol. Microbiol.">
        <title>The Global Catalogue of Microorganisms (GCM) 10K type strain sequencing project: providing services to taxonomists for standard genome sequencing and annotation.</title>
        <authorList>
            <consortium name="The Broad Institute Genomics Platform"/>
            <consortium name="The Broad Institute Genome Sequencing Center for Infectious Disease"/>
            <person name="Wu L."/>
            <person name="Ma J."/>
        </authorList>
    </citation>
    <scope>NUCLEOTIDE SEQUENCE [LARGE SCALE GENOMIC DNA]</scope>
    <source>
        <strain evidence="5">CCUG 53270</strain>
    </source>
</reference>
<dbReference type="Gene3D" id="3.90.79.10">
    <property type="entry name" value="Nucleoside Triphosphate Pyrophosphohydrolase"/>
    <property type="match status" value="1"/>
</dbReference>
<evidence type="ECO:0000313" key="4">
    <source>
        <dbReference type="EMBL" id="MFD1222275.1"/>
    </source>
</evidence>
<dbReference type="EMBL" id="JBHTLU010000023">
    <property type="protein sequence ID" value="MFD1222275.1"/>
    <property type="molecule type" value="Genomic_DNA"/>
</dbReference>